<dbReference type="STRING" id="91626.A0A0C9MEY8"/>
<dbReference type="EMBL" id="DF836298">
    <property type="protein sequence ID" value="GAN01617.1"/>
    <property type="molecule type" value="Genomic_DNA"/>
</dbReference>
<accession>A0A0C9MEY8</accession>
<feature type="region of interest" description="Disordered" evidence="1">
    <location>
        <begin position="270"/>
        <end position="431"/>
    </location>
</feature>
<dbReference type="OrthoDB" id="2272836at2759"/>
<feature type="compositionally biased region" description="Basic residues" evidence="1">
    <location>
        <begin position="318"/>
        <end position="327"/>
    </location>
</feature>
<dbReference type="Proteomes" id="UP000053815">
    <property type="component" value="Unassembled WGS sequence"/>
</dbReference>
<evidence type="ECO:0000313" key="2">
    <source>
        <dbReference type="EMBL" id="GAN01617.1"/>
    </source>
</evidence>
<feature type="compositionally biased region" description="Low complexity" evidence="1">
    <location>
        <begin position="151"/>
        <end position="171"/>
    </location>
</feature>
<name>A0A0C9MEY8_9FUNG</name>
<feature type="compositionally biased region" description="Polar residues" evidence="1">
    <location>
        <begin position="28"/>
        <end position="37"/>
    </location>
</feature>
<reference evidence="2" key="1">
    <citation type="submission" date="2014-09" db="EMBL/GenBank/DDBJ databases">
        <title>Draft genome sequence of an oleaginous Mucoromycotina fungus Mucor ambiguus NBRC6742.</title>
        <authorList>
            <person name="Takeda I."/>
            <person name="Yamane N."/>
            <person name="Morita T."/>
            <person name="Tamano K."/>
            <person name="Machida M."/>
            <person name="Baker S."/>
            <person name="Koike H."/>
        </authorList>
    </citation>
    <scope>NUCLEOTIDE SEQUENCE</scope>
    <source>
        <strain evidence="2">NBRC 6742</strain>
    </source>
</reference>
<feature type="region of interest" description="Disordered" evidence="1">
    <location>
        <begin position="1"/>
        <end position="37"/>
    </location>
</feature>
<feature type="compositionally biased region" description="Low complexity" evidence="1">
    <location>
        <begin position="217"/>
        <end position="230"/>
    </location>
</feature>
<sequence>MTLGQSSSNPNSPQKSSDSSAFQWPPATASSPSNSDISVREIIDKYHPNDNELLKHALIAKSEEDKKLTAQDVLKTEQARLHLRQMDIELIREQSKLAARPSPLYPVYLSPQQQQQQQPYAYYGLAPVQQQVLARITGGSSAIPSDHHQPPHTSIPHSQQQQQPYYQQTSSKEYGYYSQAPPSPVVYPHSAHPLCPPDNRLNPSAPRHYPSQSHLLPTPSSQQPTTPISPGAGGGNTNDDFKSRKRSHASVWQDEDKLSHNKVMEALKAKIQRGSGSPLATTAPSSAFRPHGDKRQRTLPKPNTTTSTSSEVPPILTHPHHHHHPHHTLPPSTPSPRSAKPILPPIDTNVGRMPTKNLPSHPPPPLSPMKTSSPPHAAVSSIRSSHAYSKDANPNHPPHNNSPCSSSSTTSTHITNTNTSTTLPSISDHQK</sequence>
<organism evidence="2">
    <name type="scientific">Mucor ambiguus</name>
    <dbReference type="NCBI Taxonomy" id="91626"/>
    <lineage>
        <taxon>Eukaryota</taxon>
        <taxon>Fungi</taxon>
        <taxon>Fungi incertae sedis</taxon>
        <taxon>Mucoromycota</taxon>
        <taxon>Mucoromycotina</taxon>
        <taxon>Mucoromycetes</taxon>
        <taxon>Mucorales</taxon>
        <taxon>Mucorineae</taxon>
        <taxon>Mucoraceae</taxon>
        <taxon>Mucor</taxon>
    </lineage>
</organism>
<feature type="compositionally biased region" description="Polar residues" evidence="1">
    <location>
        <begin position="301"/>
        <end position="311"/>
    </location>
</feature>
<feature type="compositionally biased region" description="Polar residues" evidence="1">
    <location>
        <begin position="274"/>
        <end position="285"/>
    </location>
</feature>
<feature type="compositionally biased region" description="Low complexity" evidence="1">
    <location>
        <begin position="1"/>
        <end position="20"/>
    </location>
</feature>
<proteinExistence type="predicted"/>
<dbReference type="AlphaFoldDB" id="A0A0C9MEY8"/>
<feature type="region of interest" description="Disordered" evidence="1">
    <location>
        <begin position="140"/>
        <end position="257"/>
    </location>
</feature>
<protein>
    <submittedName>
        <fullName evidence="2">Uncharacterized protein</fullName>
    </submittedName>
</protein>
<evidence type="ECO:0000256" key="1">
    <source>
        <dbReference type="SAM" id="MobiDB-lite"/>
    </source>
</evidence>
<keyword evidence="3" id="KW-1185">Reference proteome</keyword>
<gene>
    <name evidence="2" type="ORF">MAM1_0009c01051</name>
</gene>
<evidence type="ECO:0000313" key="3">
    <source>
        <dbReference type="Proteomes" id="UP000053815"/>
    </source>
</evidence>
<feature type="compositionally biased region" description="Low complexity" evidence="1">
    <location>
        <begin position="398"/>
        <end position="431"/>
    </location>
</feature>